<dbReference type="AlphaFoldDB" id="A0A194Q2M4"/>
<organism evidence="3 4">
    <name type="scientific">Papilio xuthus</name>
    <name type="common">Asian swallowtail butterfly</name>
    <dbReference type="NCBI Taxonomy" id="66420"/>
    <lineage>
        <taxon>Eukaryota</taxon>
        <taxon>Metazoa</taxon>
        <taxon>Ecdysozoa</taxon>
        <taxon>Arthropoda</taxon>
        <taxon>Hexapoda</taxon>
        <taxon>Insecta</taxon>
        <taxon>Pterygota</taxon>
        <taxon>Neoptera</taxon>
        <taxon>Endopterygota</taxon>
        <taxon>Lepidoptera</taxon>
        <taxon>Glossata</taxon>
        <taxon>Ditrysia</taxon>
        <taxon>Papilionoidea</taxon>
        <taxon>Papilionidae</taxon>
        <taxon>Papilioninae</taxon>
        <taxon>Papilio</taxon>
    </lineage>
</organism>
<dbReference type="Pfam" id="PF01585">
    <property type="entry name" value="G-patch"/>
    <property type="match status" value="1"/>
</dbReference>
<dbReference type="PANTHER" id="PTHR20923:SF1">
    <property type="entry name" value="G PATCH DOMAIN AND ANKYRIN REPEAT-CONTAINING PROTEIN 1"/>
    <property type="match status" value="1"/>
</dbReference>
<evidence type="ECO:0000313" key="3">
    <source>
        <dbReference type="EMBL" id="KPI99812.1"/>
    </source>
</evidence>
<dbReference type="PROSITE" id="PS50174">
    <property type="entry name" value="G_PATCH"/>
    <property type="match status" value="1"/>
</dbReference>
<feature type="domain" description="G-patch" evidence="2">
    <location>
        <begin position="223"/>
        <end position="269"/>
    </location>
</feature>
<keyword evidence="1" id="KW-0040">ANK repeat</keyword>
<reference evidence="3 4" key="1">
    <citation type="journal article" date="2015" name="Nat. Commun.">
        <title>Outbred genome sequencing and CRISPR/Cas9 gene editing in butterflies.</title>
        <authorList>
            <person name="Li X."/>
            <person name="Fan D."/>
            <person name="Zhang W."/>
            <person name="Liu G."/>
            <person name="Zhang L."/>
            <person name="Zhao L."/>
            <person name="Fang X."/>
            <person name="Chen L."/>
            <person name="Dong Y."/>
            <person name="Chen Y."/>
            <person name="Ding Y."/>
            <person name="Zhao R."/>
            <person name="Feng M."/>
            <person name="Zhu Y."/>
            <person name="Feng Y."/>
            <person name="Jiang X."/>
            <person name="Zhu D."/>
            <person name="Xiang H."/>
            <person name="Feng X."/>
            <person name="Li S."/>
            <person name="Wang J."/>
            <person name="Zhang G."/>
            <person name="Kronforst M.R."/>
            <person name="Wang W."/>
        </authorList>
    </citation>
    <scope>NUCLEOTIDE SEQUENCE [LARGE SCALE GENOMIC DNA]</scope>
    <source>
        <strain evidence="3">Ya'a_city_454_Px</strain>
        <tissue evidence="3">Whole body</tissue>
    </source>
</reference>
<dbReference type="STRING" id="66420.A0A194Q2M4"/>
<dbReference type="PROSITE" id="PS50297">
    <property type="entry name" value="ANK_REP_REGION"/>
    <property type="match status" value="1"/>
</dbReference>
<dbReference type="Pfam" id="PF12796">
    <property type="entry name" value="Ank_2"/>
    <property type="match status" value="1"/>
</dbReference>
<dbReference type="EMBL" id="KQ459562">
    <property type="protein sequence ID" value="KPI99812.1"/>
    <property type="molecule type" value="Genomic_DNA"/>
</dbReference>
<proteinExistence type="predicted"/>
<gene>
    <name evidence="3" type="ORF">RR46_04786</name>
</gene>
<dbReference type="PANTHER" id="PTHR20923">
    <property type="entry name" value="BAT4 PROTEIN-RELATED"/>
    <property type="match status" value="1"/>
</dbReference>
<dbReference type="InterPro" id="IPR000467">
    <property type="entry name" value="G_patch_dom"/>
</dbReference>
<name>A0A194Q2M4_PAPXU</name>
<evidence type="ECO:0000313" key="4">
    <source>
        <dbReference type="Proteomes" id="UP000053268"/>
    </source>
</evidence>
<dbReference type="Gene3D" id="1.25.40.20">
    <property type="entry name" value="Ankyrin repeat-containing domain"/>
    <property type="match status" value="1"/>
</dbReference>
<dbReference type="SUPFAM" id="SSF48403">
    <property type="entry name" value="Ankyrin repeat"/>
    <property type="match status" value="1"/>
</dbReference>
<dbReference type="GO" id="GO:0003676">
    <property type="term" value="F:nucleic acid binding"/>
    <property type="evidence" value="ECO:0007669"/>
    <property type="project" value="InterPro"/>
</dbReference>
<dbReference type="InterPro" id="IPR036770">
    <property type="entry name" value="Ankyrin_rpt-contain_sf"/>
</dbReference>
<dbReference type="SMART" id="SM00248">
    <property type="entry name" value="ANK"/>
    <property type="match status" value="3"/>
</dbReference>
<evidence type="ECO:0000259" key="2">
    <source>
        <dbReference type="PROSITE" id="PS50174"/>
    </source>
</evidence>
<dbReference type="PROSITE" id="PS50088">
    <property type="entry name" value="ANK_REPEAT"/>
    <property type="match status" value="1"/>
</dbReference>
<dbReference type="InterPro" id="IPR039146">
    <property type="entry name" value="GPANK1"/>
</dbReference>
<feature type="repeat" description="ANK" evidence="1">
    <location>
        <begin position="106"/>
        <end position="138"/>
    </location>
</feature>
<sequence>MNRKLYTHFVRSNSPTQRAPALQQSILSGTEAKKLYLEEVKEVKYPVPAKETYRSDKKRGTKRKACTNEIQYCEKELFLSVQNNDIDKLVQILDAFPDKINVCDRFGWSLIMIACQANAVEIVKELLKRGIDLSVRDMAGNSARSLVIKNRNFTLADILLSHKSDEETKEPRKMSNINSMDEYICDICNNKKFLNKQKHLSSTLHNITASKGRKIPTNFVIPESNKGYQIMLRGGWDKEAGLGPDGSGKVYPVKATKKLDKTGLGHKKKTIETILNEEHEKAKSKNLNARNDHKDRLMEINFRRQFY</sequence>
<protein>
    <submittedName>
        <fullName evidence="3">G patch domain and ankyrin repeats-containing protein 1-like</fullName>
    </submittedName>
</protein>
<dbReference type="Proteomes" id="UP000053268">
    <property type="component" value="Unassembled WGS sequence"/>
</dbReference>
<dbReference type="SMART" id="SM00443">
    <property type="entry name" value="G_patch"/>
    <property type="match status" value="1"/>
</dbReference>
<dbReference type="InterPro" id="IPR002110">
    <property type="entry name" value="Ankyrin_rpt"/>
</dbReference>
<accession>A0A194Q2M4</accession>
<evidence type="ECO:0000256" key="1">
    <source>
        <dbReference type="PROSITE-ProRule" id="PRU00023"/>
    </source>
</evidence>
<keyword evidence="4" id="KW-1185">Reference proteome</keyword>